<evidence type="ECO:0000313" key="1">
    <source>
        <dbReference type="EMBL" id="CAJ1378395.1"/>
    </source>
</evidence>
<name>A0AA36HZS5_9DINO</name>
<accession>A0AA36HZS5</accession>
<keyword evidence="2" id="KW-1185">Reference proteome</keyword>
<reference evidence="1" key="1">
    <citation type="submission" date="2023-08" db="EMBL/GenBank/DDBJ databases">
        <authorList>
            <person name="Chen Y."/>
            <person name="Shah S."/>
            <person name="Dougan E. K."/>
            <person name="Thang M."/>
            <person name="Chan C."/>
        </authorList>
    </citation>
    <scope>NUCLEOTIDE SEQUENCE</scope>
</reference>
<dbReference type="EMBL" id="CAUJNA010000539">
    <property type="protein sequence ID" value="CAJ1378395.1"/>
    <property type="molecule type" value="Genomic_DNA"/>
</dbReference>
<protein>
    <submittedName>
        <fullName evidence="1">Uncharacterized protein</fullName>
    </submittedName>
</protein>
<dbReference type="AlphaFoldDB" id="A0AA36HZS5"/>
<gene>
    <name evidence="1" type="ORF">EVOR1521_LOCUS6957</name>
</gene>
<evidence type="ECO:0000313" key="2">
    <source>
        <dbReference type="Proteomes" id="UP001178507"/>
    </source>
</evidence>
<dbReference type="Proteomes" id="UP001178507">
    <property type="component" value="Unassembled WGS sequence"/>
</dbReference>
<organism evidence="1 2">
    <name type="scientific">Effrenium voratum</name>
    <dbReference type="NCBI Taxonomy" id="2562239"/>
    <lineage>
        <taxon>Eukaryota</taxon>
        <taxon>Sar</taxon>
        <taxon>Alveolata</taxon>
        <taxon>Dinophyceae</taxon>
        <taxon>Suessiales</taxon>
        <taxon>Symbiodiniaceae</taxon>
        <taxon>Effrenium</taxon>
    </lineage>
</organism>
<sequence length="55" mass="6146">MAWATQAAKVRTIPEARHDRQLLNDTILSIKASFRNLEQSCSALEQKDQFDAGNG</sequence>
<proteinExistence type="predicted"/>
<comment type="caution">
    <text evidence="1">The sequence shown here is derived from an EMBL/GenBank/DDBJ whole genome shotgun (WGS) entry which is preliminary data.</text>
</comment>